<evidence type="ECO:0000313" key="2">
    <source>
        <dbReference type="EMBL" id="CAL1713968.1"/>
    </source>
</evidence>
<feature type="compositionally biased region" description="Polar residues" evidence="1">
    <location>
        <begin position="44"/>
        <end position="55"/>
    </location>
</feature>
<keyword evidence="3" id="KW-1185">Reference proteome</keyword>
<dbReference type="Proteomes" id="UP001497453">
    <property type="component" value="Chromosome 8"/>
</dbReference>
<proteinExistence type="predicted"/>
<organism evidence="2 3">
    <name type="scientific">Somion occarium</name>
    <dbReference type="NCBI Taxonomy" id="3059160"/>
    <lineage>
        <taxon>Eukaryota</taxon>
        <taxon>Fungi</taxon>
        <taxon>Dikarya</taxon>
        <taxon>Basidiomycota</taxon>
        <taxon>Agaricomycotina</taxon>
        <taxon>Agaricomycetes</taxon>
        <taxon>Polyporales</taxon>
        <taxon>Cerrenaceae</taxon>
        <taxon>Somion</taxon>
    </lineage>
</organism>
<reference evidence="3" key="1">
    <citation type="submission" date="2024-04" db="EMBL/GenBank/DDBJ databases">
        <authorList>
            <person name="Shaw F."/>
            <person name="Minotto A."/>
        </authorList>
    </citation>
    <scope>NUCLEOTIDE SEQUENCE [LARGE SCALE GENOMIC DNA]</scope>
</reference>
<sequence>MARVSQLLQDQFQNQSGTMLSPEPAAKCPRVQFQVELTCVISSESSTDPSVHTPSQPAPPGPDLAQDSTQTPVKFFDFELFSPAEAIEAEATQTTMPPPPLQTTRSGWAIHPTAKVRDAMPDIPGTQEDRAMITSNRPEPDECSTCQGRHVILLLTQHVKTVANKFGLSHLYKCHPVRKPIEEFNLDMCYALTANATLAAKAKRRVQDIIAPYPNLSS</sequence>
<dbReference type="EMBL" id="OZ037951">
    <property type="protein sequence ID" value="CAL1713968.1"/>
    <property type="molecule type" value="Genomic_DNA"/>
</dbReference>
<feature type="region of interest" description="Disordered" evidence="1">
    <location>
        <begin position="1"/>
        <end position="24"/>
    </location>
</feature>
<feature type="compositionally biased region" description="Polar residues" evidence="1">
    <location>
        <begin position="1"/>
        <end position="19"/>
    </location>
</feature>
<feature type="region of interest" description="Disordered" evidence="1">
    <location>
        <begin position="44"/>
        <end position="69"/>
    </location>
</feature>
<gene>
    <name evidence="2" type="ORF">GFSPODELE1_LOCUS9568</name>
</gene>
<evidence type="ECO:0000256" key="1">
    <source>
        <dbReference type="SAM" id="MobiDB-lite"/>
    </source>
</evidence>
<name>A0ABP1E423_9APHY</name>
<protein>
    <submittedName>
        <fullName evidence="2">Uncharacterized protein</fullName>
    </submittedName>
</protein>
<evidence type="ECO:0000313" key="3">
    <source>
        <dbReference type="Proteomes" id="UP001497453"/>
    </source>
</evidence>
<accession>A0ABP1E423</accession>